<evidence type="ECO:0000313" key="2">
    <source>
        <dbReference type="EMBL" id="TWT47166.1"/>
    </source>
</evidence>
<name>A0A5C5W8E8_9PLAN</name>
<evidence type="ECO:0000313" key="3">
    <source>
        <dbReference type="Proteomes" id="UP000317243"/>
    </source>
</evidence>
<dbReference type="AlphaFoldDB" id="A0A5C5W8E8"/>
<dbReference type="Gene3D" id="1.10.10.10">
    <property type="entry name" value="Winged helix-like DNA-binding domain superfamily/Winged helix DNA-binding domain"/>
    <property type="match status" value="1"/>
</dbReference>
<dbReference type="Proteomes" id="UP000317243">
    <property type="component" value="Unassembled WGS sequence"/>
</dbReference>
<feature type="compositionally biased region" description="Basic residues" evidence="1">
    <location>
        <begin position="122"/>
        <end position="141"/>
    </location>
</feature>
<gene>
    <name evidence="2" type="ORF">KOR42_41640</name>
</gene>
<dbReference type="InterPro" id="IPR036388">
    <property type="entry name" value="WH-like_DNA-bd_sf"/>
</dbReference>
<accession>A0A5C5W8E8</accession>
<evidence type="ECO:0000256" key="1">
    <source>
        <dbReference type="SAM" id="MobiDB-lite"/>
    </source>
</evidence>
<protein>
    <recommendedName>
        <fullName evidence="4">Helix-turn-helix domain-containing protein</fullName>
    </recommendedName>
</protein>
<proteinExistence type="predicted"/>
<dbReference type="EMBL" id="SIHI01000023">
    <property type="protein sequence ID" value="TWT47166.1"/>
    <property type="molecule type" value="Genomic_DNA"/>
</dbReference>
<comment type="caution">
    <text evidence="2">The sequence shown here is derived from an EMBL/GenBank/DDBJ whole genome shotgun (WGS) entry which is preliminary data.</text>
</comment>
<dbReference type="RefSeq" id="WP_146511550.1">
    <property type="nucleotide sequence ID" value="NZ_SIHI01000023.1"/>
</dbReference>
<evidence type="ECO:0008006" key="4">
    <source>
        <dbReference type="Google" id="ProtNLM"/>
    </source>
</evidence>
<keyword evidence="3" id="KW-1185">Reference proteome</keyword>
<sequence>MSKRKQQGLDWNRGAQLRALNEYPFPKRLRGYGRPVSRATAASVLRMIDDHQREKEEAWPSLETMAACVRLSTKTVQRAIDALRSIGLVTVWNETTKGGHPLLKVAINWDVVFGCRPEPKPKRARRPGARKKNRSATHRPGARSTKNPEDTVAQPEDIETDPEDTVSLAPYKNRPENRTREASSPSPPKVPSASAASWEEVEEELFRRGVQAYDAAIRSASRFVDADHVMAIIAAFDQLRTPSWKPGALFVRVQKARTWLEPTDGWVNSEQQQLDFDREQRVATQRQQLERVESLSDSEFREIVRCNETLQSMARMYHSLADLRRDATAQKIVIQELSRRQETLQ</sequence>
<reference evidence="2 3" key="1">
    <citation type="submission" date="2019-02" db="EMBL/GenBank/DDBJ databases">
        <title>Deep-cultivation of Planctomycetes and their phenomic and genomic characterization uncovers novel biology.</title>
        <authorList>
            <person name="Wiegand S."/>
            <person name="Jogler M."/>
            <person name="Boedeker C."/>
            <person name="Pinto D."/>
            <person name="Vollmers J."/>
            <person name="Rivas-Marin E."/>
            <person name="Kohn T."/>
            <person name="Peeters S.H."/>
            <person name="Heuer A."/>
            <person name="Rast P."/>
            <person name="Oberbeckmann S."/>
            <person name="Bunk B."/>
            <person name="Jeske O."/>
            <person name="Meyerdierks A."/>
            <person name="Storesund J.E."/>
            <person name="Kallscheuer N."/>
            <person name="Luecker S."/>
            <person name="Lage O.M."/>
            <person name="Pohl T."/>
            <person name="Merkel B.J."/>
            <person name="Hornburger P."/>
            <person name="Mueller R.-W."/>
            <person name="Bruemmer F."/>
            <person name="Labrenz M."/>
            <person name="Spormann A.M."/>
            <person name="Op Den Camp H."/>
            <person name="Overmann J."/>
            <person name="Amann R."/>
            <person name="Jetten M.S.M."/>
            <person name="Mascher T."/>
            <person name="Medema M.H."/>
            <person name="Devos D.P."/>
            <person name="Kaster A.-K."/>
            <person name="Ovreas L."/>
            <person name="Rohde M."/>
            <person name="Galperin M.Y."/>
            <person name="Jogler C."/>
        </authorList>
    </citation>
    <scope>NUCLEOTIDE SEQUENCE [LARGE SCALE GENOMIC DNA]</scope>
    <source>
        <strain evidence="2 3">KOR42</strain>
    </source>
</reference>
<feature type="region of interest" description="Disordered" evidence="1">
    <location>
        <begin position="116"/>
        <end position="196"/>
    </location>
</feature>
<organism evidence="2 3">
    <name type="scientific">Thalassoglobus neptunius</name>
    <dbReference type="NCBI Taxonomy" id="1938619"/>
    <lineage>
        <taxon>Bacteria</taxon>
        <taxon>Pseudomonadati</taxon>
        <taxon>Planctomycetota</taxon>
        <taxon>Planctomycetia</taxon>
        <taxon>Planctomycetales</taxon>
        <taxon>Planctomycetaceae</taxon>
        <taxon>Thalassoglobus</taxon>
    </lineage>
</organism>